<reference evidence="3 4" key="1">
    <citation type="journal article" date="2024" name="bioRxiv">
        <title>A reference genome for Trichogramma kaykai: A tiny desert-dwelling parasitoid wasp with competing sex-ratio distorters.</title>
        <authorList>
            <person name="Culotta J."/>
            <person name="Lindsey A.R."/>
        </authorList>
    </citation>
    <scope>NUCLEOTIDE SEQUENCE [LARGE SCALE GENOMIC DNA]</scope>
    <source>
        <strain evidence="3 4">KSX58</strain>
    </source>
</reference>
<evidence type="ECO:0000313" key="3">
    <source>
        <dbReference type="EMBL" id="KAL3400057.1"/>
    </source>
</evidence>
<evidence type="ECO:0000256" key="1">
    <source>
        <dbReference type="SAM" id="MobiDB-lite"/>
    </source>
</evidence>
<feature type="transmembrane region" description="Helical" evidence="2">
    <location>
        <begin position="84"/>
        <end position="105"/>
    </location>
</feature>
<keyword evidence="2" id="KW-0472">Membrane</keyword>
<keyword evidence="2" id="KW-1133">Transmembrane helix</keyword>
<evidence type="ECO:0000313" key="4">
    <source>
        <dbReference type="Proteomes" id="UP001627154"/>
    </source>
</evidence>
<feature type="compositionally biased region" description="Low complexity" evidence="1">
    <location>
        <begin position="162"/>
        <end position="174"/>
    </location>
</feature>
<feature type="region of interest" description="Disordered" evidence="1">
    <location>
        <begin position="132"/>
        <end position="174"/>
    </location>
</feature>
<protein>
    <submittedName>
        <fullName evidence="3">Uncharacterized protein</fullName>
    </submittedName>
</protein>
<name>A0ABD2X3Y2_9HYME</name>
<evidence type="ECO:0000256" key="2">
    <source>
        <dbReference type="SAM" id="Phobius"/>
    </source>
</evidence>
<dbReference type="Proteomes" id="UP001627154">
    <property type="component" value="Unassembled WGS sequence"/>
</dbReference>
<gene>
    <name evidence="3" type="ORF">TKK_006667</name>
</gene>
<sequence>MPAPVSGESPNNQVTRSQLTISLGVAETRCLSNDVMLKVNKMSLTFRHRAAAAAAEKREDVYIQSMKDYKHYPLRVLQLFLVRVRALTIFSAGWSAAAAAALVAAASMGKLVRSKCTLMDCIKEEERGSHGAKRVVSSVKKASSSERETFSVPATNQHPQQYPRSYTPSSSTTTTSSWRSRIRIYYCDSTERRTRAS</sequence>
<accession>A0ABD2X3Y2</accession>
<keyword evidence="2" id="KW-0812">Transmembrane</keyword>
<dbReference type="AlphaFoldDB" id="A0ABD2X3Y2"/>
<proteinExistence type="predicted"/>
<comment type="caution">
    <text evidence="3">The sequence shown here is derived from an EMBL/GenBank/DDBJ whole genome shotgun (WGS) entry which is preliminary data.</text>
</comment>
<organism evidence="3 4">
    <name type="scientific">Trichogramma kaykai</name>
    <dbReference type="NCBI Taxonomy" id="54128"/>
    <lineage>
        <taxon>Eukaryota</taxon>
        <taxon>Metazoa</taxon>
        <taxon>Ecdysozoa</taxon>
        <taxon>Arthropoda</taxon>
        <taxon>Hexapoda</taxon>
        <taxon>Insecta</taxon>
        <taxon>Pterygota</taxon>
        <taxon>Neoptera</taxon>
        <taxon>Endopterygota</taxon>
        <taxon>Hymenoptera</taxon>
        <taxon>Apocrita</taxon>
        <taxon>Proctotrupomorpha</taxon>
        <taxon>Chalcidoidea</taxon>
        <taxon>Trichogrammatidae</taxon>
        <taxon>Trichogramma</taxon>
    </lineage>
</organism>
<keyword evidence="4" id="KW-1185">Reference proteome</keyword>
<dbReference type="EMBL" id="JBJJXI010000054">
    <property type="protein sequence ID" value="KAL3400057.1"/>
    <property type="molecule type" value="Genomic_DNA"/>
</dbReference>